<feature type="region of interest" description="Disordered" evidence="1">
    <location>
        <begin position="585"/>
        <end position="682"/>
    </location>
</feature>
<dbReference type="SMART" id="SM00327">
    <property type="entry name" value="VWA"/>
    <property type="match status" value="1"/>
</dbReference>
<comment type="caution">
    <text evidence="5">The sequence shown here is derived from an EMBL/GenBank/DDBJ whole genome shotgun (WGS) entry which is preliminary data.</text>
</comment>
<dbReference type="PANTHER" id="PTHR45737">
    <property type="entry name" value="VON WILLEBRAND FACTOR A DOMAIN-CONTAINING PROTEIN 5A"/>
    <property type="match status" value="1"/>
</dbReference>
<sequence>MYAPQRLLLLAAFLLPVLASAQGLLLPTSPNARPLAIKSQRVSVEIHDGTAVTRVEQVFQNDGPSQLEAHYIFPLPKGAALSEFYLWVNGQKTKGEVLEKEKATTIYEGIVRRLADPGLLEYVDSDVFRVRVFPVPARGEQKIELAFSQVLNFSSGLYHYHYPLGATAKAQPEDWKLVGGTAKNDFTFSARVRSKVPLRSIYSPTHQMDVSRRDENTALVGLEQVGGADLTKDLDLYFSVSDKAVGLSLLTYKQADEPGYFVALIAPKTEVNPSEVAAKRVTFVIDTSGSMQGNRMQIAKDALKYCVTRLNPQDTFNVVRFSTDVEPLFPALRTANKENIEKAVSFVNQLEAIGGTAIDEALVRGLQDNDGKSPTPHLLLFITDGLPTIGDTDENTIAQHAREARKVKTRLFTFGVGEDLNARLLDRLSAEGTGTSDFVRDGKEFETKISSFYDKVSHPVLSDLALEMASIDAYDLYPRKLPDLFKGTQLVVMGRYRKSGDAKVVLTGYVNGEKRTFDYGTTAPKVDTSDDFIPRLWAIRKVGFLLEEIRLRGEKPELRDEVITLGKKFGIVTPYTSYLVIEDTPVVTNAPPPPPVMRPWDDRPGTPRPEPKGAPMQESAADEDFNGVLSGMTRGGGSASAPAAAPAPAESLSKAEGKSGVAVSRAMKKMKEQERGPSASEPVRVASGRTFIFRDGGWIDSEALTSPGKQFKVKFLSKAYFALLRERPELKAALALGERVVVRVAKDKSVIIGPDGEEGADKLQAFLR</sequence>
<feature type="compositionally biased region" description="Low complexity" evidence="1">
    <location>
        <begin position="639"/>
        <end position="649"/>
    </location>
</feature>
<keyword evidence="2" id="KW-0732">Signal</keyword>
<proteinExistence type="predicted"/>
<dbReference type="PROSITE" id="PS51468">
    <property type="entry name" value="VIT"/>
    <property type="match status" value="1"/>
</dbReference>
<dbReference type="RefSeq" id="WP_321549757.1">
    <property type="nucleotide sequence ID" value="NZ_JAXIVS010000013.1"/>
</dbReference>
<dbReference type="InterPro" id="IPR013694">
    <property type="entry name" value="VIT"/>
</dbReference>
<dbReference type="EMBL" id="JAXIVS010000013">
    <property type="protein sequence ID" value="MDY7231047.1"/>
    <property type="molecule type" value="Genomic_DNA"/>
</dbReference>
<dbReference type="PANTHER" id="PTHR45737:SF6">
    <property type="entry name" value="VON WILLEBRAND FACTOR A DOMAIN-CONTAINING PROTEIN 5A"/>
    <property type="match status" value="1"/>
</dbReference>
<dbReference type="SUPFAM" id="SSF53300">
    <property type="entry name" value="vWA-like"/>
    <property type="match status" value="1"/>
</dbReference>
<evidence type="ECO:0000259" key="3">
    <source>
        <dbReference type="PROSITE" id="PS50234"/>
    </source>
</evidence>
<dbReference type="Pfam" id="PF08487">
    <property type="entry name" value="VIT"/>
    <property type="match status" value="1"/>
</dbReference>
<feature type="chain" id="PRO_5045608283" evidence="2">
    <location>
        <begin position="22"/>
        <end position="768"/>
    </location>
</feature>
<keyword evidence="6" id="KW-1185">Reference proteome</keyword>
<gene>
    <name evidence="5" type="ORF">SYV04_31960</name>
</gene>
<protein>
    <submittedName>
        <fullName evidence="5">VIT and VWA domain-containing protein</fullName>
    </submittedName>
</protein>
<evidence type="ECO:0000256" key="2">
    <source>
        <dbReference type="SAM" id="SignalP"/>
    </source>
</evidence>
<feature type="domain" description="VWFA" evidence="3">
    <location>
        <begin position="280"/>
        <end position="456"/>
    </location>
</feature>
<feature type="signal peptide" evidence="2">
    <location>
        <begin position="1"/>
        <end position="21"/>
    </location>
</feature>
<dbReference type="Gene3D" id="3.40.50.410">
    <property type="entry name" value="von Willebrand factor, type A domain"/>
    <property type="match status" value="1"/>
</dbReference>
<feature type="compositionally biased region" description="Basic and acidic residues" evidence="1">
    <location>
        <begin position="599"/>
        <end position="611"/>
    </location>
</feature>
<evidence type="ECO:0000313" key="6">
    <source>
        <dbReference type="Proteomes" id="UP001291309"/>
    </source>
</evidence>
<evidence type="ECO:0000313" key="5">
    <source>
        <dbReference type="EMBL" id="MDY7231047.1"/>
    </source>
</evidence>
<reference evidence="5 6" key="1">
    <citation type="submission" date="2023-12" db="EMBL/GenBank/DDBJ databases">
        <title>the genome sequence of Hyalangium sp. s54d21.</title>
        <authorList>
            <person name="Zhang X."/>
        </authorList>
    </citation>
    <scope>NUCLEOTIDE SEQUENCE [LARGE SCALE GENOMIC DNA]</scope>
    <source>
        <strain evidence="6">s54d21</strain>
    </source>
</reference>
<dbReference type="InterPro" id="IPR036465">
    <property type="entry name" value="vWFA_dom_sf"/>
</dbReference>
<evidence type="ECO:0000256" key="1">
    <source>
        <dbReference type="SAM" id="MobiDB-lite"/>
    </source>
</evidence>
<feature type="domain" description="VIT" evidence="4">
    <location>
        <begin position="21"/>
        <end position="149"/>
    </location>
</feature>
<organism evidence="5 6">
    <name type="scientific">Hyalangium rubrum</name>
    <dbReference type="NCBI Taxonomy" id="3103134"/>
    <lineage>
        <taxon>Bacteria</taxon>
        <taxon>Pseudomonadati</taxon>
        <taxon>Myxococcota</taxon>
        <taxon>Myxococcia</taxon>
        <taxon>Myxococcales</taxon>
        <taxon>Cystobacterineae</taxon>
        <taxon>Archangiaceae</taxon>
        <taxon>Hyalangium</taxon>
    </lineage>
</organism>
<accession>A0ABU5HC62</accession>
<dbReference type="SMART" id="SM00609">
    <property type="entry name" value="VIT"/>
    <property type="match status" value="1"/>
</dbReference>
<dbReference type="Proteomes" id="UP001291309">
    <property type="component" value="Unassembled WGS sequence"/>
</dbReference>
<dbReference type="InterPro" id="IPR002035">
    <property type="entry name" value="VWF_A"/>
</dbReference>
<dbReference type="PROSITE" id="PS50234">
    <property type="entry name" value="VWFA"/>
    <property type="match status" value="1"/>
</dbReference>
<name>A0ABU5HC62_9BACT</name>
<dbReference type="Pfam" id="PF13768">
    <property type="entry name" value="VWA_3"/>
    <property type="match status" value="1"/>
</dbReference>
<evidence type="ECO:0000259" key="4">
    <source>
        <dbReference type="PROSITE" id="PS51468"/>
    </source>
</evidence>